<feature type="domain" description="DUF7134" evidence="12">
    <location>
        <begin position="11"/>
        <end position="135"/>
    </location>
</feature>
<evidence type="ECO:0000256" key="1">
    <source>
        <dbReference type="ARBA" id="ARBA00000085"/>
    </source>
</evidence>
<dbReference type="InterPro" id="IPR055558">
    <property type="entry name" value="DUF7134"/>
</dbReference>
<keyword evidence="14" id="KW-1185">Reference proteome</keyword>
<keyword evidence="8" id="KW-0902">Two-component regulatory system</keyword>
<evidence type="ECO:0000259" key="10">
    <source>
        <dbReference type="Pfam" id="PF02518"/>
    </source>
</evidence>
<evidence type="ECO:0000256" key="7">
    <source>
        <dbReference type="ARBA" id="ARBA00022840"/>
    </source>
</evidence>
<dbReference type="PANTHER" id="PTHR24421">
    <property type="entry name" value="NITRATE/NITRITE SENSOR PROTEIN NARX-RELATED"/>
    <property type="match status" value="1"/>
</dbReference>
<evidence type="ECO:0000313" key="13">
    <source>
        <dbReference type="EMBL" id="MFB9644899.1"/>
    </source>
</evidence>
<feature type="domain" description="Signal transduction histidine kinase subgroup 3 dimerisation and phosphoacceptor" evidence="11">
    <location>
        <begin position="158"/>
        <end position="223"/>
    </location>
</feature>
<evidence type="ECO:0000256" key="9">
    <source>
        <dbReference type="SAM" id="Phobius"/>
    </source>
</evidence>
<dbReference type="Gene3D" id="1.20.5.1930">
    <property type="match status" value="1"/>
</dbReference>
<keyword evidence="9" id="KW-0812">Transmembrane</keyword>
<dbReference type="RefSeq" id="WP_378720981.1">
    <property type="nucleotide sequence ID" value="NZ_JBHMBE010000001.1"/>
</dbReference>
<keyword evidence="9" id="KW-0472">Membrane</keyword>
<comment type="caution">
    <text evidence="13">The sequence shown here is derived from an EMBL/GenBank/DDBJ whole genome shotgun (WGS) entry which is preliminary data.</text>
</comment>
<sequence length="358" mass="36781">AVGDVSEGSILGGVTIVLIFAAALAIRRWSPPIALGLAWAGAIVQMSLGRPPTAADVAIFGVLYATAAYGTTRVYWAGFASAVFGAIVITVYLFSASIIGGGDLSPRTISAAVALLVAAAFALLLAWTVGALVRTALRARLNREAQEVAEADAAIEQERVRIARDMHDVVAHSLAVVIAQADGARYAAASDPQVATAALGTISTIARAALADVRVLLTQLRHSEPAGPQPTLADLEELYAQVRAAGVDLNIDVDPAPLGQPPASVQLAVYRILQEALTNALRHGGGAPVAVTLAWHPDRVALEVRNRLRPGHHPGESGHGLLGMGERAHLVGGHLSAADSGGDFVVGAELPIGRGAGL</sequence>
<dbReference type="Gene3D" id="3.30.565.10">
    <property type="entry name" value="Histidine kinase-like ATPase, C-terminal domain"/>
    <property type="match status" value="1"/>
</dbReference>
<evidence type="ECO:0000256" key="8">
    <source>
        <dbReference type="ARBA" id="ARBA00023012"/>
    </source>
</evidence>
<feature type="transmembrane region" description="Helical" evidence="9">
    <location>
        <begin position="79"/>
        <end position="99"/>
    </location>
</feature>
<dbReference type="Pfam" id="PF07730">
    <property type="entry name" value="HisKA_3"/>
    <property type="match status" value="1"/>
</dbReference>
<dbReference type="SUPFAM" id="SSF55874">
    <property type="entry name" value="ATPase domain of HSP90 chaperone/DNA topoisomerase II/histidine kinase"/>
    <property type="match status" value="1"/>
</dbReference>
<feature type="domain" description="Histidine kinase/HSP90-like ATPase" evidence="10">
    <location>
        <begin position="266"/>
        <end position="342"/>
    </location>
</feature>
<evidence type="ECO:0000313" key="14">
    <source>
        <dbReference type="Proteomes" id="UP001589611"/>
    </source>
</evidence>
<dbReference type="Pfam" id="PF23539">
    <property type="entry name" value="DUF7134"/>
    <property type="match status" value="1"/>
</dbReference>
<accession>A0ABV5SX22</accession>
<feature type="transmembrane region" description="Helical" evidence="9">
    <location>
        <begin position="111"/>
        <end position="133"/>
    </location>
</feature>
<reference evidence="13 14" key="1">
    <citation type="submission" date="2024-09" db="EMBL/GenBank/DDBJ databases">
        <authorList>
            <person name="Sun Q."/>
            <person name="Mori K."/>
        </authorList>
    </citation>
    <scope>NUCLEOTIDE SEQUENCE [LARGE SCALE GENOMIC DNA]</scope>
    <source>
        <strain evidence="13 14">JCM 1342</strain>
    </source>
</reference>
<dbReference type="GO" id="GO:0016301">
    <property type="term" value="F:kinase activity"/>
    <property type="evidence" value="ECO:0007669"/>
    <property type="project" value="UniProtKB-KW"/>
</dbReference>
<keyword evidence="6 13" id="KW-0418">Kinase</keyword>
<keyword evidence="9" id="KW-1133">Transmembrane helix</keyword>
<dbReference type="InterPro" id="IPR011712">
    <property type="entry name" value="Sig_transdc_His_kin_sub3_dim/P"/>
</dbReference>
<keyword evidence="4" id="KW-0808">Transferase</keyword>
<name>A0ABV5SX22_9MICO</name>
<protein>
    <recommendedName>
        <fullName evidence="2">histidine kinase</fullName>
        <ecNumber evidence="2">2.7.13.3</ecNumber>
    </recommendedName>
</protein>
<dbReference type="InterPro" id="IPR003594">
    <property type="entry name" value="HATPase_dom"/>
</dbReference>
<feature type="non-terminal residue" evidence="13">
    <location>
        <position position="1"/>
    </location>
</feature>
<evidence type="ECO:0000256" key="5">
    <source>
        <dbReference type="ARBA" id="ARBA00022741"/>
    </source>
</evidence>
<keyword evidence="3" id="KW-0597">Phosphoprotein</keyword>
<keyword evidence="7" id="KW-0067">ATP-binding</keyword>
<dbReference type="Pfam" id="PF02518">
    <property type="entry name" value="HATPase_c"/>
    <property type="match status" value="1"/>
</dbReference>
<dbReference type="CDD" id="cd16917">
    <property type="entry name" value="HATPase_UhpB-NarQ-NarX-like"/>
    <property type="match status" value="1"/>
</dbReference>
<proteinExistence type="predicted"/>
<evidence type="ECO:0000259" key="11">
    <source>
        <dbReference type="Pfam" id="PF07730"/>
    </source>
</evidence>
<evidence type="ECO:0000256" key="6">
    <source>
        <dbReference type="ARBA" id="ARBA00022777"/>
    </source>
</evidence>
<feature type="transmembrane region" description="Helical" evidence="9">
    <location>
        <begin position="6"/>
        <end position="26"/>
    </location>
</feature>
<evidence type="ECO:0000259" key="12">
    <source>
        <dbReference type="Pfam" id="PF23539"/>
    </source>
</evidence>
<dbReference type="InterPro" id="IPR036890">
    <property type="entry name" value="HATPase_C_sf"/>
</dbReference>
<comment type="catalytic activity">
    <reaction evidence="1">
        <text>ATP + protein L-histidine = ADP + protein N-phospho-L-histidine.</text>
        <dbReference type="EC" id="2.7.13.3"/>
    </reaction>
</comment>
<evidence type="ECO:0000256" key="2">
    <source>
        <dbReference type="ARBA" id="ARBA00012438"/>
    </source>
</evidence>
<evidence type="ECO:0000256" key="4">
    <source>
        <dbReference type="ARBA" id="ARBA00022679"/>
    </source>
</evidence>
<keyword evidence="5" id="KW-0547">Nucleotide-binding</keyword>
<gene>
    <name evidence="13" type="ORF">ACFFPJ_03700</name>
</gene>
<organism evidence="13 14">
    <name type="scientific">Microbacterium terregens</name>
    <dbReference type="NCBI Taxonomy" id="69363"/>
    <lineage>
        <taxon>Bacteria</taxon>
        <taxon>Bacillati</taxon>
        <taxon>Actinomycetota</taxon>
        <taxon>Actinomycetes</taxon>
        <taxon>Micrococcales</taxon>
        <taxon>Microbacteriaceae</taxon>
        <taxon>Microbacterium</taxon>
    </lineage>
</organism>
<dbReference type="InterPro" id="IPR050482">
    <property type="entry name" value="Sensor_HK_TwoCompSys"/>
</dbReference>
<dbReference type="EC" id="2.7.13.3" evidence="2"/>
<dbReference type="EMBL" id="JBHMBE010000001">
    <property type="protein sequence ID" value="MFB9644899.1"/>
    <property type="molecule type" value="Genomic_DNA"/>
</dbReference>
<dbReference type="Proteomes" id="UP001589611">
    <property type="component" value="Unassembled WGS sequence"/>
</dbReference>
<dbReference type="PANTHER" id="PTHR24421:SF10">
    <property type="entry name" value="NITRATE_NITRITE SENSOR PROTEIN NARQ"/>
    <property type="match status" value="1"/>
</dbReference>
<evidence type="ECO:0000256" key="3">
    <source>
        <dbReference type="ARBA" id="ARBA00022553"/>
    </source>
</evidence>